<dbReference type="OrthoDB" id="9776955at2"/>
<dbReference type="Proteomes" id="UP000199433">
    <property type="component" value="Unassembled WGS sequence"/>
</dbReference>
<dbReference type="InterPro" id="IPR028082">
    <property type="entry name" value="Peripla_BP_I"/>
</dbReference>
<organism evidence="1 2">
    <name type="scientific">Alkalibacterium thalassium</name>
    <dbReference type="NCBI Taxonomy" id="426701"/>
    <lineage>
        <taxon>Bacteria</taxon>
        <taxon>Bacillati</taxon>
        <taxon>Bacillota</taxon>
        <taxon>Bacilli</taxon>
        <taxon>Lactobacillales</taxon>
        <taxon>Carnobacteriaceae</taxon>
        <taxon>Alkalibacterium</taxon>
    </lineage>
</organism>
<dbReference type="InterPro" id="IPR007487">
    <property type="entry name" value="ABC_transpt-TYRBP-like"/>
</dbReference>
<gene>
    <name evidence="1" type="ORF">SAMN04488098_100848</name>
</gene>
<dbReference type="NCBIfam" id="NF041285">
    <property type="entry name" value="ABC_SBP_TrpX"/>
    <property type="match status" value="1"/>
</dbReference>
<protein>
    <submittedName>
        <fullName evidence="1">Putative ABC transport system substrate-binding protein</fullName>
    </submittedName>
</protein>
<evidence type="ECO:0000313" key="2">
    <source>
        <dbReference type="Proteomes" id="UP000199433"/>
    </source>
</evidence>
<dbReference type="SUPFAM" id="SSF53822">
    <property type="entry name" value="Periplasmic binding protein-like I"/>
    <property type="match status" value="1"/>
</dbReference>
<dbReference type="PANTHER" id="PTHR35271">
    <property type="entry name" value="ABC TRANSPORTER, SUBSTRATE-BINDING LIPOPROTEIN-RELATED"/>
    <property type="match status" value="1"/>
</dbReference>
<dbReference type="RefSeq" id="WP_091265512.1">
    <property type="nucleotide sequence ID" value="NZ_FNFK01000008.1"/>
</dbReference>
<dbReference type="STRING" id="426701.SAMN04488098_100848"/>
<dbReference type="PANTHER" id="PTHR35271:SF1">
    <property type="entry name" value="ABC TRANSPORTER, SUBSTRATE-BINDING LIPOPROTEIN"/>
    <property type="match status" value="1"/>
</dbReference>
<accession>A0A1G8Y1Y4</accession>
<sequence length="351" mass="37071">MKRKGIIITLGAILVLLIGVFVASLTSSDNDTATYSGSDNGSEQAGIENEEQRTVRIGILQTTSHPSLDEITAGAIEGLAEHGYVEGENAEIDFQNAQGDQNLMNTMAQALVEDGADLLIGIGTPASQAFANATSEIPIIMGAVSDPIGAGLVESEDEPGTNVTGVKDQAPVEAQLELMNAVLPEASTIGLLYSSGEDNSRAEAKRATEVIESMGLEPVTYTVSSTNDIQQMVASMSQEVDVIYLPTDNTIASAFDTVVSEADRYDMPLIPTVDLMIAQGGLVTVGINQKQMGIESGRMAAEVLNGQDPSTFPVFVLSEGDILVNQEKAEHLNVTIPESILEDAVIIETRE</sequence>
<dbReference type="AlphaFoldDB" id="A0A1G8Y1Y4"/>
<dbReference type="CDD" id="cd06325">
    <property type="entry name" value="PBP1_ABC_unchar_transporter"/>
    <property type="match status" value="1"/>
</dbReference>
<dbReference type="EMBL" id="FNFK01000008">
    <property type="protein sequence ID" value="SDJ96822.1"/>
    <property type="molecule type" value="Genomic_DNA"/>
</dbReference>
<proteinExistence type="predicted"/>
<name>A0A1G8Y1Y4_9LACT</name>
<keyword evidence="2" id="KW-1185">Reference proteome</keyword>
<reference evidence="2" key="1">
    <citation type="submission" date="2016-10" db="EMBL/GenBank/DDBJ databases">
        <authorList>
            <person name="Varghese N."/>
            <person name="Submissions S."/>
        </authorList>
    </citation>
    <scope>NUCLEOTIDE SEQUENCE [LARGE SCALE GENOMIC DNA]</scope>
    <source>
        <strain evidence="2">DSM 19181</strain>
    </source>
</reference>
<dbReference type="InterPro" id="IPR047776">
    <property type="entry name" value="ABC_SBP_TrpX-like"/>
</dbReference>
<dbReference type="Gene3D" id="3.40.50.2300">
    <property type="match status" value="2"/>
</dbReference>
<dbReference type="Pfam" id="PF04392">
    <property type="entry name" value="ABC_sub_bind"/>
    <property type="match status" value="1"/>
</dbReference>
<evidence type="ECO:0000313" key="1">
    <source>
        <dbReference type="EMBL" id="SDJ96822.1"/>
    </source>
</evidence>